<organism evidence="2">
    <name type="scientific">uncultured Alphaproteobacteria bacterium</name>
    <dbReference type="NCBI Taxonomy" id="91750"/>
    <lineage>
        <taxon>Bacteria</taxon>
        <taxon>Pseudomonadati</taxon>
        <taxon>Pseudomonadota</taxon>
        <taxon>Alphaproteobacteria</taxon>
        <taxon>environmental samples</taxon>
    </lineage>
</organism>
<accession>A0A212K6D1</accession>
<proteinExistence type="predicted"/>
<sequence length="238" mass="25592">MHLLVIVNAPDAPAGRLAERIAARGWRADEVLPHAPGVAPLPASDAGYDALAVLGGAQDAWDDSGFPRFADELRLMRRFDAAGKPVLGICLGAQLMARAWGAEVRRMETGAFERGLVPMRRVAAEPLLDAAGDAPLLTAWHRDTFDLPDGATLFLSSAMCAHQGFRIGNASWGFQCHIEATPEILGRWLEKSPQIPTAERDRVVADCGPRFAVAARAGAAIIDAWLDRVSRRAPRTGD</sequence>
<dbReference type="AlphaFoldDB" id="A0A212K6D1"/>
<dbReference type="EMBL" id="FLUO01000001">
    <property type="protein sequence ID" value="SBW07202.1"/>
    <property type="molecule type" value="Genomic_DNA"/>
</dbReference>
<reference evidence="2" key="1">
    <citation type="submission" date="2016-04" db="EMBL/GenBank/DDBJ databases">
        <authorList>
            <person name="Evans L.H."/>
            <person name="Alamgir A."/>
            <person name="Owens N."/>
            <person name="Weber N.D."/>
            <person name="Virtaneva K."/>
            <person name="Barbian K."/>
            <person name="Babar A."/>
            <person name="Rosenke K."/>
        </authorList>
    </citation>
    <scope>NUCLEOTIDE SEQUENCE</scope>
    <source>
        <strain evidence="2">86</strain>
    </source>
</reference>
<dbReference type="Pfam" id="PF00117">
    <property type="entry name" value="GATase"/>
    <property type="match status" value="1"/>
</dbReference>
<keyword evidence="2" id="KW-0436">Ligase</keyword>
<dbReference type="SUPFAM" id="SSF52317">
    <property type="entry name" value="Class I glutamine amidotransferase-like"/>
    <property type="match status" value="1"/>
</dbReference>
<evidence type="ECO:0000313" key="2">
    <source>
        <dbReference type="EMBL" id="SBW07202.1"/>
    </source>
</evidence>
<feature type="domain" description="Glutamine amidotransferase" evidence="1">
    <location>
        <begin position="45"/>
        <end position="183"/>
    </location>
</feature>
<dbReference type="GO" id="GO:0003922">
    <property type="term" value="F:GMP synthase (glutamine-hydrolyzing) activity"/>
    <property type="evidence" value="ECO:0007669"/>
    <property type="project" value="UniProtKB-EC"/>
</dbReference>
<dbReference type="InterPro" id="IPR044992">
    <property type="entry name" value="ChyE-like"/>
</dbReference>
<dbReference type="PANTHER" id="PTHR42695:SF5">
    <property type="entry name" value="GLUTAMINE AMIDOTRANSFERASE YLR126C-RELATED"/>
    <property type="match status" value="1"/>
</dbReference>
<dbReference type="InterPro" id="IPR017926">
    <property type="entry name" value="GATASE"/>
</dbReference>
<gene>
    <name evidence="2" type="ORF">KL86APRO_12213</name>
</gene>
<dbReference type="EC" id="6.3.5.2" evidence="2"/>
<dbReference type="GO" id="GO:0005829">
    <property type="term" value="C:cytosol"/>
    <property type="evidence" value="ECO:0007669"/>
    <property type="project" value="TreeGrafter"/>
</dbReference>
<protein>
    <submittedName>
        <fullName evidence="2">Putative GMP synthase (Glutamine-hydrolyzing)</fullName>
        <ecNumber evidence="2">6.3.5.2</ecNumber>
    </submittedName>
</protein>
<name>A0A212K6D1_9PROT</name>
<dbReference type="InterPro" id="IPR029062">
    <property type="entry name" value="Class_I_gatase-like"/>
</dbReference>
<dbReference type="PANTHER" id="PTHR42695">
    <property type="entry name" value="GLUTAMINE AMIDOTRANSFERASE YLR126C-RELATED"/>
    <property type="match status" value="1"/>
</dbReference>
<dbReference type="PROSITE" id="PS51273">
    <property type="entry name" value="GATASE_TYPE_1"/>
    <property type="match status" value="1"/>
</dbReference>
<dbReference type="Gene3D" id="3.40.50.880">
    <property type="match status" value="1"/>
</dbReference>
<dbReference type="CDD" id="cd01741">
    <property type="entry name" value="GATase1_1"/>
    <property type="match status" value="1"/>
</dbReference>
<evidence type="ECO:0000259" key="1">
    <source>
        <dbReference type="Pfam" id="PF00117"/>
    </source>
</evidence>